<dbReference type="STRING" id="378806.STAUR_2636"/>
<gene>
    <name evidence="1" type="ordered locus">STAUR_2636</name>
</gene>
<dbReference type="HOGENOM" id="CLU_691979_0_0_7"/>
<dbReference type="RefSeq" id="WP_013375353.1">
    <property type="nucleotide sequence ID" value="NC_014623.1"/>
</dbReference>
<dbReference type="OrthoDB" id="5521286at2"/>
<keyword evidence="2" id="KW-1185">Reference proteome</keyword>
<reference evidence="1 2" key="1">
    <citation type="journal article" date="2011" name="Mol. Biol. Evol.">
        <title>Comparative genomic analysis of fruiting body formation in Myxococcales.</title>
        <authorList>
            <person name="Huntley S."/>
            <person name="Hamann N."/>
            <person name="Wegener-Feldbrugge S."/>
            <person name="Treuner-Lange A."/>
            <person name="Kube M."/>
            <person name="Reinhardt R."/>
            <person name="Klages S."/>
            <person name="Muller R."/>
            <person name="Ronning C.M."/>
            <person name="Nierman W.C."/>
            <person name="Sogaard-Andersen L."/>
        </authorList>
    </citation>
    <scope>NUCLEOTIDE SEQUENCE [LARGE SCALE GENOMIC DNA]</scope>
    <source>
        <strain evidence="1 2">DW4/3-1</strain>
    </source>
</reference>
<evidence type="ECO:0000313" key="2">
    <source>
        <dbReference type="Proteomes" id="UP000001351"/>
    </source>
</evidence>
<proteinExistence type="predicted"/>
<sequence length="365" mass="39997">MNVNLYCDESGNGGPNYFDLEQPVHVLAGLLVPDDARGKLVGFIQKVRNEYPQGKETKGKTLLKSPRGRRVLADFIDDVASVGCGFTFVVAERRYCAAAKIVETFFDPGHNPSAEWLPTNANVARKKLAEIIQALPDRYLQNFVTAYREPTLDGLAESARSIGYVLDLSGHSVFARTVRGNLNVMNAVLSAELLVTEEVNRKSSTSLNYPVFTLFLSLSDALLARAGHSGDVVHDVTKEFERAFRDAFRRMQDVGVSPYYEEAFLQDGRPARLKVEAFKAFRTGESIEEPEVRGADYTANAVKGVVLMGTGDSELGPCPHMRRIAKRVLPSLLQSGGDIIGSEAFCASVIAPMLEALRGFASQED</sequence>
<dbReference type="InterPro" id="IPR024524">
    <property type="entry name" value="DUF3800"/>
</dbReference>
<dbReference type="EMBL" id="CP002271">
    <property type="protein sequence ID" value="ADO70440.1"/>
    <property type="molecule type" value="Genomic_DNA"/>
</dbReference>
<organism evidence="1 2">
    <name type="scientific">Stigmatella aurantiaca (strain DW4/3-1)</name>
    <dbReference type="NCBI Taxonomy" id="378806"/>
    <lineage>
        <taxon>Bacteria</taxon>
        <taxon>Pseudomonadati</taxon>
        <taxon>Myxococcota</taxon>
        <taxon>Myxococcia</taxon>
        <taxon>Myxococcales</taxon>
        <taxon>Cystobacterineae</taxon>
        <taxon>Archangiaceae</taxon>
        <taxon>Stigmatella</taxon>
    </lineage>
</organism>
<dbReference type="Proteomes" id="UP000001351">
    <property type="component" value="Chromosome"/>
</dbReference>
<name>E3FJE5_STIAD</name>
<protein>
    <submittedName>
        <fullName evidence="1">Conserved uncharacterized protein</fullName>
    </submittedName>
</protein>
<dbReference type="KEGG" id="sur:STAUR_2636"/>
<dbReference type="AlphaFoldDB" id="E3FJE5"/>
<evidence type="ECO:0000313" key="1">
    <source>
        <dbReference type="EMBL" id="ADO70440.1"/>
    </source>
</evidence>
<dbReference type="Pfam" id="PF12686">
    <property type="entry name" value="DUF3800"/>
    <property type="match status" value="1"/>
</dbReference>
<accession>E3FJE5</accession>